<dbReference type="AlphaFoldDB" id="A0A0P4WGU4"/>
<comment type="catalytic activity">
    <reaction evidence="16">
        <text>12-(9Z-hexadecenoyloxy)-octadecanoate + H2O = 12-hydroxyoctadecanoate + (9Z)-hexadecenoate + H(+)</text>
        <dbReference type="Rhea" id="RHEA:52072"/>
        <dbReference type="ChEBI" id="CHEBI:15377"/>
        <dbReference type="ChEBI" id="CHEBI:15378"/>
        <dbReference type="ChEBI" id="CHEBI:32372"/>
        <dbReference type="ChEBI" id="CHEBI:84201"/>
        <dbReference type="ChEBI" id="CHEBI:136312"/>
    </reaction>
    <physiologicalReaction direction="left-to-right" evidence="16">
        <dbReference type="Rhea" id="RHEA:52073"/>
    </physiologicalReaction>
</comment>
<sequence length="239" mass="27342">MEGQLALHVVLFAVWSVGVYTNANLDPPERTPRYDFAYKDYGGRLKFLTFLDGVLQCSFFGLCVLNDLLGSETVVANKRSFLQKLRDFLLSTLVVPLGVFIPLIFWGLYAVDRELIFPVSLDAWFPGWLNHLMHTLPLIASLLEVVFVNHVYPRGRILYIPIIVASALYVSWLCFIAYYAGFWVYPVFEVLDFKSRAVFMACLIPPNLFFVFLGQKLHMAIWGPSKSSSRRRGKKDKSQ</sequence>
<dbReference type="EMBL" id="GDRN01073589">
    <property type="protein sequence ID" value="JAI63365.1"/>
    <property type="molecule type" value="Transcribed_RNA"/>
</dbReference>
<dbReference type="EMBL" id="GDRN01073591">
    <property type="protein sequence ID" value="JAI63363.1"/>
    <property type="molecule type" value="Transcribed_RNA"/>
</dbReference>
<evidence type="ECO:0000256" key="17">
    <source>
        <dbReference type="SAM" id="Phobius"/>
    </source>
</evidence>
<feature type="transmembrane region" description="Helical" evidence="17">
    <location>
        <begin position="47"/>
        <end position="68"/>
    </location>
</feature>
<accession>A0A0P4WGU4</accession>
<reference evidence="18" key="1">
    <citation type="submission" date="2015-09" db="EMBL/GenBank/DDBJ databases">
        <title>Scylla olivacea transcriptome.</title>
        <authorList>
            <person name="Ikhwanuddin M."/>
        </authorList>
    </citation>
    <scope>NUCLEOTIDE SEQUENCE</scope>
</reference>
<comment type="catalytic activity">
    <reaction evidence="10">
        <text>12-octadecanoyloxy-octadecanoate + H2O = 12-hydroxyoctadecanoate + octadecanoate + H(+)</text>
        <dbReference type="Rhea" id="RHEA:52080"/>
        <dbReference type="ChEBI" id="CHEBI:15377"/>
        <dbReference type="ChEBI" id="CHEBI:15378"/>
        <dbReference type="ChEBI" id="CHEBI:25629"/>
        <dbReference type="ChEBI" id="CHEBI:84201"/>
        <dbReference type="ChEBI" id="CHEBI:136330"/>
    </reaction>
    <physiologicalReaction direction="left-to-right" evidence="10">
        <dbReference type="Rhea" id="RHEA:52081"/>
    </physiologicalReaction>
</comment>
<feature type="transmembrane region" description="Helical" evidence="17">
    <location>
        <begin position="131"/>
        <end position="152"/>
    </location>
</feature>
<comment type="catalytic activity">
    <reaction evidence="11">
        <text>12-(9Z-octadecenoyloxy)-octadecanoate + H2O = 12-hydroxyoctadecanoate + (9Z)-octadecenoate + H(+)</text>
        <dbReference type="Rhea" id="RHEA:52060"/>
        <dbReference type="ChEBI" id="CHEBI:15377"/>
        <dbReference type="ChEBI" id="CHEBI:15378"/>
        <dbReference type="ChEBI" id="CHEBI:30823"/>
        <dbReference type="ChEBI" id="CHEBI:84201"/>
        <dbReference type="ChEBI" id="CHEBI:136302"/>
    </reaction>
    <physiologicalReaction direction="left-to-right" evidence="11">
        <dbReference type="Rhea" id="RHEA:52061"/>
    </physiologicalReaction>
</comment>
<evidence type="ECO:0000256" key="11">
    <source>
        <dbReference type="ARBA" id="ARBA00048701"/>
    </source>
</evidence>
<feature type="transmembrane region" description="Helical" evidence="17">
    <location>
        <begin position="197"/>
        <end position="222"/>
    </location>
</feature>
<feature type="transmembrane region" description="Helical" evidence="17">
    <location>
        <begin position="88"/>
        <end position="111"/>
    </location>
</feature>
<comment type="catalytic activity">
    <reaction evidence="14">
        <text>13-(9Z-octadecenoyloxy)-octadecanoate + H2O = 13-hydroxy-octadecanoate + (9Z)-octadecenoate + H(+)</text>
        <dbReference type="Rhea" id="RHEA:52064"/>
        <dbReference type="ChEBI" id="CHEBI:15377"/>
        <dbReference type="ChEBI" id="CHEBI:15378"/>
        <dbReference type="ChEBI" id="CHEBI:30823"/>
        <dbReference type="ChEBI" id="CHEBI:136303"/>
        <dbReference type="ChEBI" id="CHEBI:136304"/>
    </reaction>
    <physiologicalReaction direction="left-to-right" evidence="14">
        <dbReference type="Rhea" id="RHEA:52065"/>
    </physiologicalReaction>
</comment>
<comment type="similarity">
    <text evidence="3">Belongs to the AIG1 family.</text>
</comment>
<evidence type="ECO:0008006" key="19">
    <source>
        <dbReference type="Google" id="ProtNLM"/>
    </source>
</evidence>
<comment type="catalytic activity">
    <reaction evidence="7">
        <text>12-hexadecanoyloxy-octadecanoate + H2O = 12-hydroxyoctadecanoate + hexadecanoate + H(+)</text>
        <dbReference type="Rhea" id="RHEA:52056"/>
        <dbReference type="ChEBI" id="CHEBI:7896"/>
        <dbReference type="ChEBI" id="CHEBI:15377"/>
        <dbReference type="ChEBI" id="CHEBI:15378"/>
        <dbReference type="ChEBI" id="CHEBI:83677"/>
        <dbReference type="ChEBI" id="CHEBI:84201"/>
    </reaction>
    <physiologicalReaction direction="left-to-right" evidence="7">
        <dbReference type="Rhea" id="RHEA:52057"/>
    </physiologicalReaction>
</comment>
<dbReference type="PANTHER" id="PTHR10989:SF16">
    <property type="entry name" value="AT02829P-RELATED"/>
    <property type="match status" value="1"/>
</dbReference>
<evidence type="ECO:0000256" key="7">
    <source>
        <dbReference type="ARBA" id="ARBA00047368"/>
    </source>
</evidence>
<comment type="catalytic activity">
    <reaction evidence="9">
        <text>9-hexadecanoyloxy-octadecanoate + H2O = 9-hydroxy-octadecanoate + hexadecanoate + H(+)</text>
        <dbReference type="Rhea" id="RHEA:52052"/>
        <dbReference type="ChEBI" id="CHEBI:7896"/>
        <dbReference type="ChEBI" id="CHEBI:15377"/>
        <dbReference type="ChEBI" id="CHEBI:15378"/>
        <dbReference type="ChEBI" id="CHEBI:83670"/>
        <dbReference type="ChEBI" id="CHEBI:136286"/>
    </reaction>
    <physiologicalReaction direction="left-to-right" evidence="9">
        <dbReference type="Rhea" id="RHEA:52053"/>
    </physiologicalReaction>
</comment>
<evidence type="ECO:0000256" key="1">
    <source>
        <dbReference type="ARBA" id="ARBA00000923"/>
    </source>
</evidence>
<comment type="catalytic activity">
    <reaction evidence="15">
        <text>13-(9Z-hexadecenoyloxy)-octadecanoate + H2O = 13-hydroxy-octadecanoate + (9Z)-hexadecenoate + H(+)</text>
        <dbReference type="Rhea" id="RHEA:52076"/>
        <dbReference type="ChEBI" id="CHEBI:15377"/>
        <dbReference type="ChEBI" id="CHEBI:15378"/>
        <dbReference type="ChEBI" id="CHEBI:32372"/>
        <dbReference type="ChEBI" id="CHEBI:136304"/>
        <dbReference type="ChEBI" id="CHEBI:136315"/>
    </reaction>
    <physiologicalReaction direction="left-to-right" evidence="15">
        <dbReference type="Rhea" id="RHEA:52077"/>
    </physiologicalReaction>
</comment>
<feature type="transmembrane region" description="Helical" evidence="17">
    <location>
        <begin position="159"/>
        <end position="185"/>
    </location>
</feature>
<dbReference type="PANTHER" id="PTHR10989">
    <property type="entry name" value="ANDROGEN-INDUCED PROTEIN 1-RELATED"/>
    <property type="match status" value="1"/>
</dbReference>
<evidence type="ECO:0000256" key="3">
    <source>
        <dbReference type="ARBA" id="ARBA00009300"/>
    </source>
</evidence>
<evidence type="ECO:0000256" key="15">
    <source>
        <dbReference type="ARBA" id="ARBA00049322"/>
    </source>
</evidence>
<dbReference type="Pfam" id="PF04750">
    <property type="entry name" value="Far-17a_AIG1"/>
    <property type="match status" value="1"/>
</dbReference>
<dbReference type="GO" id="GO:0012505">
    <property type="term" value="C:endomembrane system"/>
    <property type="evidence" value="ECO:0007669"/>
    <property type="project" value="UniProtKB-SubCell"/>
</dbReference>
<evidence type="ECO:0000256" key="8">
    <source>
        <dbReference type="ARBA" id="ARBA00047427"/>
    </source>
</evidence>
<dbReference type="GO" id="GO:0016020">
    <property type="term" value="C:membrane"/>
    <property type="evidence" value="ECO:0007669"/>
    <property type="project" value="InterPro"/>
</dbReference>
<keyword evidence="6 17" id="KW-0472">Membrane</keyword>
<comment type="catalytic activity">
    <reaction evidence="1">
        <text>9-(9Z-hexadecenoyloxy)-octadecanoate + H2O = (9Z)-hexadecenoate + 9-hydroxy-octadecanoate + H(+)</text>
        <dbReference type="Rhea" id="RHEA:52068"/>
        <dbReference type="ChEBI" id="CHEBI:15377"/>
        <dbReference type="ChEBI" id="CHEBI:15378"/>
        <dbReference type="ChEBI" id="CHEBI:32372"/>
        <dbReference type="ChEBI" id="CHEBI:136286"/>
        <dbReference type="ChEBI" id="CHEBI:136309"/>
    </reaction>
    <physiologicalReaction direction="left-to-right" evidence="1">
        <dbReference type="Rhea" id="RHEA:52069"/>
    </physiologicalReaction>
</comment>
<evidence type="ECO:0000313" key="18">
    <source>
        <dbReference type="EMBL" id="JAI63365.1"/>
    </source>
</evidence>
<dbReference type="InterPro" id="IPR006838">
    <property type="entry name" value="ADTRP_AIG1"/>
</dbReference>
<evidence type="ECO:0000256" key="12">
    <source>
        <dbReference type="ARBA" id="ARBA00048800"/>
    </source>
</evidence>
<comment type="subcellular location">
    <subcellularLocation>
        <location evidence="2">Endomembrane system</location>
        <topology evidence="2">Multi-pass membrane protein</topology>
    </subcellularLocation>
</comment>
<comment type="catalytic activity">
    <reaction evidence="8">
        <text>13-octadecanoyloxy-octadecanoate + H2O = 13-hydroxy-octadecanoate + octadecanoate + H(+)</text>
        <dbReference type="Rhea" id="RHEA:52084"/>
        <dbReference type="ChEBI" id="CHEBI:15377"/>
        <dbReference type="ChEBI" id="CHEBI:15378"/>
        <dbReference type="ChEBI" id="CHEBI:25629"/>
        <dbReference type="ChEBI" id="CHEBI:136304"/>
        <dbReference type="ChEBI" id="CHEBI:136335"/>
    </reaction>
    <physiologicalReaction direction="left-to-right" evidence="8">
        <dbReference type="Rhea" id="RHEA:52085"/>
    </physiologicalReaction>
</comment>
<name>A0A0P4WGU4_SCYOL</name>
<comment type="catalytic activity">
    <reaction evidence="12">
        <text>9-(9Z-octadecenoyloxy)-octadecanoate + H2O = 9-hydroxy-octadecanoate + (9Z)-octadecenoate + H(+)</text>
        <dbReference type="Rhea" id="RHEA:52048"/>
        <dbReference type="ChEBI" id="CHEBI:15377"/>
        <dbReference type="ChEBI" id="CHEBI:15378"/>
        <dbReference type="ChEBI" id="CHEBI:30823"/>
        <dbReference type="ChEBI" id="CHEBI:136282"/>
        <dbReference type="ChEBI" id="CHEBI:136286"/>
    </reaction>
    <physiologicalReaction direction="left-to-right" evidence="12">
        <dbReference type="Rhea" id="RHEA:52049"/>
    </physiologicalReaction>
</comment>
<evidence type="ECO:0000256" key="16">
    <source>
        <dbReference type="ARBA" id="ARBA00049428"/>
    </source>
</evidence>
<evidence type="ECO:0000256" key="14">
    <source>
        <dbReference type="ARBA" id="ARBA00049296"/>
    </source>
</evidence>
<evidence type="ECO:0000256" key="13">
    <source>
        <dbReference type="ARBA" id="ARBA00049221"/>
    </source>
</evidence>
<evidence type="ECO:0000256" key="4">
    <source>
        <dbReference type="ARBA" id="ARBA00022692"/>
    </source>
</evidence>
<organism evidence="18">
    <name type="scientific">Scylla olivacea</name>
    <name type="common">Orange mud crab</name>
    <name type="synonym">Cancer olivacea</name>
    <dbReference type="NCBI Taxonomy" id="85551"/>
    <lineage>
        <taxon>Eukaryota</taxon>
        <taxon>Metazoa</taxon>
        <taxon>Ecdysozoa</taxon>
        <taxon>Arthropoda</taxon>
        <taxon>Crustacea</taxon>
        <taxon>Multicrustacea</taxon>
        <taxon>Malacostraca</taxon>
        <taxon>Eumalacostraca</taxon>
        <taxon>Eucarida</taxon>
        <taxon>Decapoda</taxon>
        <taxon>Pleocyemata</taxon>
        <taxon>Brachyura</taxon>
        <taxon>Eubrachyura</taxon>
        <taxon>Portunoidea</taxon>
        <taxon>Portunidae</taxon>
        <taxon>Portuninae</taxon>
        <taxon>Scylla</taxon>
    </lineage>
</organism>
<proteinExistence type="inferred from homology"/>
<evidence type="ECO:0000256" key="6">
    <source>
        <dbReference type="ARBA" id="ARBA00023136"/>
    </source>
</evidence>
<evidence type="ECO:0000256" key="9">
    <source>
        <dbReference type="ARBA" id="ARBA00047863"/>
    </source>
</evidence>
<evidence type="ECO:0000256" key="2">
    <source>
        <dbReference type="ARBA" id="ARBA00004127"/>
    </source>
</evidence>
<keyword evidence="4 17" id="KW-0812">Transmembrane</keyword>
<evidence type="ECO:0000256" key="5">
    <source>
        <dbReference type="ARBA" id="ARBA00022989"/>
    </source>
</evidence>
<keyword evidence="5 17" id="KW-1133">Transmembrane helix</keyword>
<protein>
    <recommendedName>
        <fullName evidence="19">Androgen-dependent TFPI-regulating protein</fullName>
    </recommendedName>
</protein>
<evidence type="ECO:0000256" key="10">
    <source>
        <dbReference type="ARBA" id="ARBA00048680"/>
    </source>
</evidence>
<comment type="catalytic activity">
    <reaction evidence="13">
        <text>9-octadecanoyloxy-octadecanoate + H2O = 9-hydroxy-octadecanoate + octadecanoate + H(+)</text>
        <dbReference type="Rhea" id="RHEA:52096"/>
        <dbReference type="ChEBI" id="CHEBI:15377"/>
        <dbReference type="ChEBI" id="CHEBI:15378"/>
        <dbReference type="ChEBI" id="CHEBI:25629"/>
        <dbReference type="ChEBI" id="CHEBI:136286"/>
        <dbReference type="ChEBI" id="CHEBI:136373"/>
    </reaction>
    <physiologicalReaction direction="left-to-right" evidence="13">
        <dbReference type="Rhea" id="RHEA:52097"/>
    </physiologicalReaction>
</comment>